<reference evidence="2 3" key="1">
    <citation type="submission" date="2023-01" db="EMBL/GenBank/DDBJ databases">
        <authorList>
            <person name="Whitehead M."/>
        </authorList>
    </citation>
    <scope>NUCLEOTIDE SEQUENCE [LARGE SCALE GENOMIC DNA]</scope>
</reference>
<evidence type="ECO:0000313" key="2">
    <source>
        <dbReference type="EMBL" id="CAI6374496.1"/>
    </source>
</evidence>
<dbReference type="EMBL" id="CARXXK010001217">
    <property type="protein sequence ID" value="CAI6374496.1"/>
    <property type="molecule type" value="Genomic_DNA"/>
</dbReference>
<feature type="compositionally biased region" description="Basic residues" evidence="1">
    <location>
        <begin position="47"/>
        <end position="60"/>
    </location>
</feature>
<dbReference type="Proteomes" id="UP001160148">
    <property type="component" value="Unassembled WGS sequence"/>
</dbReference>
<evidence type="ECO:0000313" key="3">
    <source>
        <dbReference type="Proteomes" id="UP001160148"/>
    </source>
</evidence>
<dbReference type="AlphaFoldDB" id="A0AAV0Y501"/>
<gene>
    <name evidence="2" type="ORF">MEUPH1_LOCUS28122</name>
</gene>
<accession>A0AAV0Y501</accession>
<proteinExistence type="predicted"/>
<feature type="region of interest" description="Disordered" evidence="1">
    <location>
        <begin position="1"/>
        <end position="66"/>
    </location>
</feature>
<sequence length="154" mass="16933">MSAPVHDDVPETGPGPTDRLAGHGLSAGSWSVARPGCRRQPDDGHRHQQNQHHHQHHHHGGIPPDVVRSLVRGNDSADELDGYLMEKADAYPNSLSISVKLVDSAVVEKVRNLSSQMLVNILPTGLLETGNENRQSLRNPLIYLHPLSSLMFRL</sequence>
<comment type="caution">
    <text evidence="2">The sequence shown here is derived from an EMBL/GenBank/DDBJ whole genome shotgun (WGS) entry which is preliminary data.</text>
</comment>
<protein>
    <submittedName>
        <fullName evidence="2">Uncharacterized protein</fullName>
    </submittedName>
</protein>
<keyword evidence="3" id="KW-1185">Reference proteome</keyword>
<name>A0AAV0Y501_9HEMI</name>
<evidence type="ECO:0000256" key="1">
    <source>
        <dbReference type="SAM" id="MobiDB-lite"/>
    </source>
</evidence>
<organism evidence="2 3">
    <name type="scientific">Macrosiphum euphorbiae</name>
    <name type="common">potato aphid</name>
    <dbReference type="NCBI Taxonomy" id="13131"/>
    <lineage>
        <taxon>Eukaryota</taxon>
        <taxon>Metazoa</taxon>
        <taxon>Ecdysozoa</taxon>
        <taxon>Arthropoda</taxon>
        <taxon>Hexapoda</taxon>
        <taxon>Insecta</taxon>
        <taxon>Pterygota</taxon>
        <taxon>Neoptera</taxon>
        <taxon>Paraneoptera</taxon>
        <taxon>Hemiptera</taxon>
        <taxon>Sternorrhyncha</taxon>
        <taxon>Aphidomorpha</taxon>
        <taxon>Aphidoidea</taxon>
        <taxon>Aphididae</taxon>
        <taxon>Macrosiphini</taxon>
        <taxon>Macrosiphum</taxon>
    </lineage>
</organism>